<dbReference type="EMBL" id="RJJQ01000016">
    <property type="protein sequence ID" value="RNI20481.1"/>
    <property type="molecule type" value="Genomic_DNA"/>
</dbReference>
<dbReference type="Proteomes" id="UP000271678">
    <property type="component" value="Unassembled WGS sequence"/>
</dbReference>
<name>A0A3M9M4J1_9MICO</name>
<dbReference type="OrthoDB" id="5144898at2"/>
<reference evidence="1 2" key="1">
    <citation type="submission" date="2018-11" db="EMBL/GenBank/DDBJ databases">
        <title>Draft genome of Simplicispira Flexivirga sp. BO-16.</title>
        <authorList>
            <person name="Im W.T."/>
        </authorList>
    </citation>
    <scope>NUCLEOTIDE SEQUENCE [LARGE SCALE GENOMIC DNA]</scope>
    <source>
        <strain evidence="1 2">BO-16</strain>
    </source>
</reference>
<organism evidence="1 2">
    <name type="scientific">Flexivirga caeni</name>
    <dbReference type="NCBI Taxonomy" id="2294115"/>
    <lineage>
        <taxon>Bacteria</taxon>
        <taxon>Bacillati</taxon>
        <taxon>Actinomycetota</taxon>
        <taxon>Actinomycetes</taxon>
        <taxon>Micrococcales</taxon>
        <taxon>Dermacoccaceae</taxon>
        <taxon>Flexivirga</taxon>
    </lineage>
</organism>
<proteinExistence type="predicted"/>
<dbReference type="RefSeq" id="WP_123272238.1">
    <property type="nucleotide sequence ID" value="NZ_RJJQ01000016.1"/>
</dbReference>
<gene>
    <name evidence="1" type="ORF">EFY87_14725</name>
</gene>
<evidence type="ECO:0000313" key="2">
    <source>
        <dbReference type="Proteomes" id="UP000271678"/>
    </source>
</evidence>
<keyword evidence="2" id="KW-1185">Reference proteome</keyword>
<evidence type="ECO:0000313" key="1">
    <source>
        <dbReference type="EMBL" id="RNI20481.1"/>
    </source>
</evidence>
<protein>
    <submittedName>
        <fullName evidence="1">Uncharacterized protein</fullName>
    </submittedName>
</protein>
<dbReference type="AlphaFoldDB" id="A0A3M9M4J1"/>
<accession>A0A3M9M4J1</accession>
<comment type="caution">
    <text evidence="1">The sequence shown here is derived from an EMBL/GenBank/DDBJ whole genome shotgun (WGS) entry which is preliminary data.</text>
</comment>
<sequence>MSFLKRSKPQLSDEVLAQLRLPKGERVLASAVDQLTGARVVATNWHLIQVAADGTVTPRPWHEVDAGQWNSEAWTLSVTWIETRRPSQWTFGEQDTRLPETFHERVRASIVLAEDLPLTGRAKGRVVVRRDLQTGQLLTQTVLGRATRADDPEVQDAVARTTAFVRDAVGL</sequence>